<proteinExistence type="predicted"/>
<dbReference type="PANTHER" id="PTHR33492:SF11">
    <property type="entry name" value="OS04G0670900 PROTEIN"/>
    <property type="match status" value="1"/>
</dbReference>
<dbReference type="PANTHER" id="PTHR33492">
    <property type="entry name" value="OSJNBA0043A12.37 PROTEIN-RELATED"/>
    <property type="match status" value="1"/>
</dbReference>
<dbReference type="InterPro" id="IPR001005">
    <property type="entry name" value="SANT/Myb"/>
</dbReference>
<dbReference type="Pfam" id="PF13837">
    <property type="entry name" value="Myb_DNA-bind_4"/>
    <property type="match status" value="1"/>
</dbReference>
<feature type="compositionally biased region" description="Basic and acidic residues" evidence="1">
    <location>
        <begin position="506"/>
        <end position="518"/>
    </location>
</feature>
<keyword evidence="4" id="KW-1185">Reference proteome</keyword>
<dbReference type="InterPro" id="IPR044822">
    <property type="entry name" value="Myb_DNA-bind_4"/>
</dbReference>
<feature type="region of interest" description="Disordered" evidence="1">
    <location>
        <begin position="469"/>
        <end position="522"/>
    </location>
</feature>
<feature type="region of interest" description="Disordered" evidence="1">
    <location>
        <begin position="27"/>
        <end position="83"/>
    </location>
</feature>
<evidence type="ECO:0000256" key="1">
    <source>
        <dbReference type="SAM" id="MobiDB-lite"/>
    </source>
</evidence>
<protein>
    <recommendedName>
        <fullName evidence="2">Myb-like domain-containing protein</fullName>
    </recommendedName>
</protein>
<dbReference type="Gene3D" id="1.10.10.60">
    <property type="entry name" value="Homeodomain-like"/>
    <property type="match status" value="1"/>
</dbReference>
<name>A0A388L864_CHABU</name>
<evidence type="ECO:0000259" key="2">
    <source>
        <dbReference type="PROSITE" id="PS50090"/>
    </source>
</evidence>
<reference evidence="3 4" key="1">
    <citation type="journal article" date="2018" name="Cell">
        <title>The Chara Genome: Secondary Complexity and Implications for Plant Terrestrialization.</title>
        <authorList>
            <person name="Nishiyama T."/>
            <person name="Sakayama H."/>
            <person name="Vries J.D."/>
            <person name="Buschmann H."/>
            <person name="Saint-Marcoux D."/>
            <person name="Ullrich K.K."/>
            <person name="Haas F.B."/>
            <person name="Vanderstraeten L."/>
            <person name="Becker D."/>
            <person name="Lang D."/>
            <person name="Vosolsobe S."/>
            <person name="Rombauts S."/>
            <person name="Wilhelmsson P.K.I."/>
            <person name="Janitza P."/>
            <person name="Kern R."/>
            <person name="Heyl A."/>
            <person name="Rumpler F."/>
            <person name="Villalobos L.I.A.C."/>
            <person name="Clay J.M."/>
            <person name="Skokan R."/>
            <person name="Toyoda A."/>
            <person name="Suzuki Y."/>
            <person name="Kagoshima H."/>
            <person name="Schijlen E."/>
            <person name="Tajeshwar N."/>
            <person name="Catarino B."/>
            <person name="Hetherington A.J."/>
            <person name="Saltykova A."/>
            <person name="Bonnot C."/>
            <person name="Breuninger H."/>
            <person name="Symeonidi A."/>
            <person name="Radhakrishnan G.V."/>
            <person name="Van Nieuwerburgh F."/>
            <person name="Deforce D."/>
            <person name="Chang C."/>
            <person name="Karol K.G."/>
            <person name="Hedrich R."/>
            <person name="Ulvskov P."/>
            <person name="Glockner G."/>
            <person name="Delwiche C.F."/>
            <person name="Petrasek J."/>
            <person name="Van de Peer Y."/>
            <person name="Friml J."/>
            <person name="Beilby M."/>
            <person name="Dolan L."/>
            <person name="Kohara Y."/>
            <person name="Sugano S."/>
            <person name="Fujiyama A."/>
            <person name="Delaux P.-M."/>
            <person name="Quint M."/>
            <person name="TheiBen G."/>
            <person name="Hagemann M."/>
            <person name="Harholt J."/>
            <person name="Dunand C."/>
            <person name="Zachgo S."/>
            <person name="Langdale J."/>
            <person name="Maumus F."/>
            <person name="Straeten D.V.D."/>
            <person name="Gould S.B."/>
            <person name="Rensing S.A."/>
        </authorList>
    </citation>
    <scope>NUCLEOTIDE SEQUENCE [LARGE SCALE GENOMIC DNA]</scope>
    <source>
        <strain evidence="3 4">S276</strain>
    </source>
</reference>
<sequence>MSTITRGVANIDVRADDVFGDCDGAGGEDCAAGDESNDNDEDGYGEMEIRPIGRKRGGSRATNKSTQPRAGRRGKKGAGDTSIGEVAKSRDFWTVDHMIALIRAKRDQDLHLAGLGHNNGRMKTKTWKWDDVEKRLMQMGVTSRKAEDCMKKWDNLYQQFKTVHKFMGKSGKPNFFTLTPGERKERGFDFQMDDRVYSEMKAMSRGNHTIHPTNLVDTGVAGGVQMPCPRGGRNESGGSEGCEDGQDDDQGSTRDSTFNGVGGGGGDKRKNVRQQTFDTIADVMKDHENLMATTVDIASKRQCSILTRQSDILERELEVQKEHYVKADHANFMMGGLLWTARRVHGVLREHGMYKRRVRAALRTTVIHFPRLQRHCLCTESSLQACTSTSPLHASAFDSAGSAPSCASSTCASSNVAIIVTAPWPVPLPAHHPRASSATCPSSTSTRPPSTWSFIDVLLHPRGCRSRFADEMAPRNASGKGRKDSGVGDGGETQKGRGHVPKSKRQRVDQASSEHNDDFQAEEVVMVDPQGTAGAMRLGFGRDGVSREQLSAIKQSLVVGGAGTLPRTPKAAGVLITEARVLRQLPVVGGQGHPRQPLPLQQAGASGGGKAPSVQKGDATASDTHTAAVDHSSRSVVAEGAEEARVDDVRRDDGRRDGKREGDDDDDRPLVTRLKGAAKEDDVEERSKLWVDCNAFWGQGPRKPLREAIEDPAQRKPALRRARNVEKLVLRTIHGWIFKSSSRSTGFARAESYISVDLVTDVARAVWQGYEWSKVVSPAMVYHTLAMKMDVPLWFAGVKIVDRPEDDDMAARQETTVLRVADCWTNAVWCGQWADDGCVKQERLSRLADCLRALLSACMWIMRMGGDNDQSNYEAWFYVSMVAKPTMIAAGSYIFDWRRNIVDTANLVLDRIGKAHLTLGDYPHCIPKWSDCGLVLRHNATPKNAAEAAKHGWIGSGPPTEDDADDGS</sequence>
<dbReference type="AlphaFoldDB" id="A0A388L864"/>
<feature type="region of interest" description="Disordered" evidence="1">
    <location>
        <begin position="588"/>
        <end position="679"/>
    </location>
</feature>
<feature type="domain" description="Myb-like" evidence="2">
    <location>
        <begin position="85"/>
        <end position="157"/>
    </location>
</feature>
<dbReference type="Proteomes" id="UP000265515">
    <property type="component" value="Unassembled WGS sequence"/>
</dbReference>
<feature type="compositionally biased region" description="Basic and acidic residues" evidence="1">
    <location>
        <begin position="642"/>
        <end position="662"/>
    </location>
</feature>
<evidence type="ECO:0000313" key="3">
    <source>
        <dbReference type="EMBL" id="GBG78468.1"/>
    </source>
</evidence>
<feature type="region of interest" description="Disordered" evidence="1">
    <location>
        <begin position="947"/>
        <end position="968"/>
    </location>
</feature>
<feature type="compositionally biased region" description="Acidic residues" evidence="1">
    <location>
        <begin position="241"/>
        <end position="250"/>
    </location>
</feature>
<feature type="compositionally biased region" description="Basic residues" evidence="1">
    <location>
        <begin position="496"/>
        <end position="505"/>
    </location>
</feature>
<dbReference type="Gramene" id="GBG78468">
    <property type="protein sequence ID" value="GBG78468"/>
    <property type="gene ID" value="CBR_g26498"/>
</dbReference>
<feature type="compositionally biased region" description="Acidic residues" evidence="1">
    <location>
        <begin position="31"/>
        <end position="45"/>
    </location>
</feature>
<feature type="region of interest" description="Disordered" evidence="1">
    <location>
        <begin position="221"/>
        <end position="272"/>
    </location>
</feature>
<evidence type="ECO:0000313" key="4">
    <source>
        <dbReference type="Proteomes" id="UP000265515"/>
    </source>
</evidence>
<organism evidence="3 4">
    <name type="scientific">Chara braunii</name>
    <name type="common">Braun's stonewort</name>
    <dbReference type="NCBI Taxonomy" id="69332"/>
    <lineage>
        <taxon>Eukaryota</taxon>
        <taxon>Viridiplantae</taxon>
        <taxon>Streptophyta</taxon>
        <taxon>Charophyceae</taxon>
        <taxon>Charales</taxon>
        <taxon>Characeae</taxon>
        <taxon>Chara</taxon>
    </lineage>
</organism>
<dbReference type="PROSITE" id="PS50090">
    <property type="entry name" value="MYB_LIKE"/>
    <property type="match status" value="1"/>
</dbReference>
<dbReference type="EMBL" id="BFEA01000296">
    <property type="protein sequence ID" value="GBG78468.1"/>
    <property type="molecule type" value="Genomic_DNA"/>
</dbReference>
<accession>A0A388L864</accession>
<gene>
    <name evidence="3" type="ORF">CBR_g26498</name>
</gene>
<comment type="caution">
    <text evidence="3">The sequence shown here is derived from an EMBL/GenBank/DDBJ whole genome shotgun (WGS) entry which is preliminary data.</text>
</comment>